<feature type="compositionally biased region" description="Acidic residues" evidence="1">
    <location>
        <begin position="169"/>
        <end position="180"/>
    </location>
</feature>
<proteinExistence type="predicted"/>
<reference evidence="2 3" key="1">
    <citation type="journal article" date="2011" name="Proc. Natl. Acad. Sci. U.S.A.">
        <title>Evolutionary erosion of yeast sex chromosomes by mating-type switching accidents.</title>
        <authorList>
            <person name="Gordon J.L."/>
            <person name="Armisen D."/>
            <person name="Proux-Wera E."/>
            <person name="Oheigeartaigh S.S."/>
            <person name="Byrne K.P."/>
            <person name="Wolfe K.H."/>
        </authorList>
    </citation>
    <scope>NUCLEOTIDE SEQUENCE [LARGE SCALE GENOMIC DNA]</scope>
    <source>
        <strain evidence="3">ATCC 76901 / BCRC 22586 / CBS 4309 / NBRC 1992 / NRRL Y-12630</strain>
    </source>
</reference>
<protein>
    <submittedName>
        <fullName evidence="2">Uncharacterized protein</fullName>
    </submittedName>
</protein>
<dbReference type="AlphaFoldDB" id="G0VFZ7"/>
<dbReference type="KEGG" id="ncs:NCAS_0E03460"/>
<dbReference type="RefSeq" id="XP_003676773.1">
    <property type="nucleotide sequence ID" value="XM_003676725.1"/>
</dbReference>
<dbReference type="GeneID" id="96904045"/>
<reference key="2">
    <citation type="submission" date="2011-08" db="EMBL/GenBank/DDBJ databases">
        <title>Genome sequence of Naumovozyma castellii.</title>
        <authorList>
            <person name="Gordon J.L."/>
            <person name="Armisen D."/>
            <person name="Proux-Wera E."/>
            <person name="OhEigeartaigh S.S."/>
            <person name="Byrne K.P."/>
            <person name="Wolfe K.H."/>
        </authorList>
    </citation>
    <scope>NUCLEOTIDE SEQUENCE</scope>
    <source>
        <strain>Type strain:CBS 4309</strain>
    </source>
</reference>
<evidence type="ECO:0000313" key="2">
    <source>
        <dbReference type="EMBL" id="CCC70416.1"/>
    </source>
</evidence>
<name>G0VFZ7_NAUCA</name>
<dbReference type="HOGENOM" id="CLU_1372544_0_0_1"/>
<keyword evidence="3" id="KW-1185">Reference proteome</keyword>
<dbReference type="Proteomes" id="UP000001640">
    <property type="component" value="Chromosome 5"/>
</dbReference>
<evidence type="ECO:0000256" key="1">
    <source>
        <dbReference type="SAM" id="MobiDB-lite"/>
    </source>
</evidence>
<dbReference type="EMBL" id="HE576756">
    <property type="protein sequence ID" value="CCC70416.1"/>
    <property type="molecule type" value="Genomic_DNA"/>
</dbReference>
<organism evidence="2 3">
    <name type="scientific">Naumovozyma castellii</name>
    <name type="common">Yeast</name>
    <name type="synonym">Saccharomyces castellii</name>
    <dbReference type="NCBI Taxonomy" id="27288"/>
    <lineage>
        <taxon>Eukaryota</taxon>
        <taxon>Fungi</taxon>
        <taxon>Dikarya</taxon>
        <taxon>Ascomycota</taxon>
        <taxon>Saccharomycotina</taxon>
        <taxon>Saccharomycetes</taxon>
        <taxon>Saccharomycetales</taxon>
        <taxon>Saccharomycetaceae</taxon>
        <taxon>Naumovozyma</taxon>
    </lineage>
</organism>
<gene>
    <name evidence="2" type="primary">NCAS0E03460</name>
    <name evidence="2" type="ordered locus">NCAS_0E03460</name>
</gene>
<sequence>MDHWEHYNPYNAAFNKSTGLSGTVSPLDATLELDPLPQQHNHFEGPLHIIYNDTDTTIIRQASLSLSLSPSLSDVDMDSNSDTDSVSDADSIIATKDGIKGARIKRSHIRKYSFCVLGAAIKEQHSELPINTQQKIDLRRYHRHSFPFISTHVANYQPYTSCSSSSVSSEDEDEEDDGDDSQNYTYNSFRPTAHGATCW</sequence>
<feature type="region of interest" description="Disordered" evidence="1">
    <location>
        <begin position="159"/>
        <end position="188"/>
    </location>
</feature>
<dbReference type="InParanoid" id="G0VFZ7"/>
<accession>G0VFZ7</accession>
<evidence type="ECO:0000313" key="3">
    <source>
        <dbReference type="Proteomes" id="UP000001640"/>
    </source>
</evidence>